<feature type="signal peptide" evidence="2">
    <location>
        <begin position="1"/>
        <end position="24"/>
    </location>
</feature>
<sequence length="235" mass="26038">MNSSPLFVLAILAGVLSACNNNEADQKDSQQANATGTIDHNTSVPTSHAQSIPQSPFIKVSNPAPTTSALTIQEIRSLLRNDILVKTMPVNFLYPNASLIVSKGRTEDNIFSLSLVSKQAGQGLKQHFLRRVFPEGNAPDFPVIFTMNADQDSADELVVLCRWRILHRGLGIDANLYQPIVFDNVVDPATQQVRVLKNITNVLGEGYDGRMEQGREFYAYKDQASLQRKIVELRQ</sequence>
<gene>
    <name evidence="3" type="ORF">HELGO_WM17492</name>
</gene>
<protein>
    <recommendedName>
        <fullName evidence="4">Lipoprotein</fullName>
    </recommendedName>
</protein>
<dbReference type="EMBL" id="CACVAY010000086">
    <property type="protein sequence ID" value="CAA6818693.1"/>
    <property type="molecule type" value="Genomic_DNA"/>
</dbReference>
<reference evidence="3" key="1">
    <citation type="submission" date="2020-01" db="EMBL/GenBank/DDBJ databases">
        <authorList>
            <person name="Meier V. D."/>
            <person name="Meier V D."/>
        </authorList>
    </citation>
    <scope>NUCLEOTIDE SEQUENCE</scope>
    <source>
        <strain evidence="3">HLG_WM_MAG_07</strain>
    </source>
</reference>
<organism evidence="3">
    <name type="scientific">uncultured Thiotrichaceae bacterium</name>
    <dbReference type="NCBI Taxonomy" id="298394"/>
    <lineage>
        <taxon>Bacteria</taxon>
        <taxon>Pseudomonadati</taxon>
        <taxon>Pseudomonadota</taxon>
        <taxon>Gammaproteobacteria</taxon>
        <taxon>Thiotrichales</taxon>
        <taxon>Thiotrichaceae</taxon>
        <taxon>environmental samples</taxon>
    </lineage>
</organism>
<accession>A0A6S6TRQ6</accession>
<feature type="chain" id="PRO_5027821318" description="Lipoprotein" evidence="2">
    <location>
        <begin position="25"/>
        <end position="235"/>
    </location>
</feature>
<evidence type="ECO:0008006" key="4">
    <source>
        <dbReference type="Google" id="ProtNLM"/>
    </source>
</evidence>
<proteinExistence type="predicted"/>
<dbReference type="AlphaFoldDB" id="A0A6S6TRQ6"/>
<keyword evidence="2" id="KW-0732">Signal</keyword>
<evidence type="ECO:0000313" key="3">
    <source>
        <dbReference type="EMBL" id="CAA6818693.1"/>
    </source>
</evidence>
<name>A0A6S6TRQ6_9GAMM</name>
<evidence type="ECO:0000256" key="1">
    <source>
        <dbReference type="SAM" id="MobiDB-lite"/>
    </source>
</evidence>
<feature type="region of interest" description="Disordered" evidence="1">
    <location>
        <begin position="26"/>
        <end position="60"/>
    </location>
</feature>
<feature type="compositionally biased region" description="Polar residues" evidence="1">
    <location>
        <begin position="26"/>
        <end position="54"/>
    </location>
</feature>
<evidence type="ECO:0000256" key="2">
    <source>
        <dbReference type="SAM" id="SignalP"/>
    </source>
</evidence>